<dbReference type="FunFam" id="1.20.120.550:FF:000002">
    <property type="entry name" value="Microsomal glutathione S-transferase 1"/>
    <property type="match status" value="1"/>
</dbReference>
<comment type="subunit">
    <text evidence="14">Homotrimer; The trimer binds only one molecule of glutathione.</text>
</comment>
<evidence type="ECO:0000256" key="11">
    <source>
        <dbReference type="ARBA" id="ARBA00022990"/>
    </source>
</evidence>
<evidence type="ECO:0000256" key="4">
    <source>
        <dbReference type="ARBA" id="ARBA00010459"/>
    </source>
</evidence>
<evidence type="ECO:0000256" key="2">
    <source>
        <dbReference type="ARBA" id="ARBA00004294"/>
    </source>
</evidence>
<evidence type="ECO:0000256" key="8">
    <source>
        <dbReference type="ARBA" id="ARBA00022787"/>
    </source>
</evidence>
<evidence type="ECO:0000256" key="1">
    <source>
        <dbReference type="ARBA" id="ARBA00003701"/>
    </source>
</evidence>
<dbReference type="InterPro" id="IPR001129">
    <property type="entry name" value="Membr-assoc_MAPEG"/>
</dbReference>
<feature type="transmembrane region" description="Helical" evidence="17">
    <location>
        <begin position="12"/>
        <end position="31"/>
    </location>
</feature>
<feature type="transmembrane region" description="Helical" evidence="17">
    <location>
        <begin position="130"/>
        <end position="149"/>
    </location>
</feature>
<comment type="subcellular location">
    <subcellularLocation>
        <location evidence="3">Endoplasmic reticulum membrane</location>
        <topology evidence="3">Multi-pass membrane protein</topology>
    </subcellularLocation>
    <subcellularLocation>
        <location evidence="2">Mitochondrion outer membrane</location>
    </subcellularLocation>
</comment>
<dbReference type="PANTHER" id="PTHR10689">
    <property type="entry name" value="MICROSOMAL GLUTATHIONE S-TRANSFERASE 1"/>
    <property type="match status" value="1"/>
</dbReference>
<dbReference type="Pfam" id="PF01124">
    <property type="entry name" value="MAPEG"/>
    <property type="match status" value="1"/>
</dbReference>
<dbReference type="EC" id="2.5.1.18" evidence="5"/>
<dbReference type="EMBL" id="CAJPEX010007286">
    <property type="protein sequence ID" value="CAG0924351.1"/>
    <property type="molecule type" value="Genomic_DNA"/>
</dbReference>
<evidence type="ECO:0000256" key="5">
    <source>
        <dbReference type="ARBA" id="ARBA00012452"/>
    </source>
</evidence>
<sequence>MAFVEIDFHGEIFKHYALIIAFLVLKMMFYVPWTAVTRIRRGAFANPEDILPWIQDAKVTHNDEVVERIRRAHRNDLENIPFFMVIAWLYMMTGPSVDLAKTLFEVFAVCRYMHTMVYALFPLPAAARSLAFMLAFLVMGYMTICVLVSCYV</sequence>
<dbReference type="InterPro" id="IPR023352">
    <property type="entry name" value="MAPEG-like_dom_sf"/>
</dbReference>
<evidence type="ECO:0000256" key="3">
    <source>
        <dbReference type="ARBA" id="ARBA00004477"/>
    </source>
</evidence>
<dbReference type="EMBL" id="OA889323">
    <property type="protein sequence ID" value="CAD7284199.1"/>
    <property type="molecule type" value="Genomic_DNA"/>
</dbReference>
<proteinExistence type="inferred from homology"/>
<dbReference type="GO" id="GO:0005741">
    <property type="term" value="C:mitochondrial outer membrane"/>
    <property type="evidence" value="ECO:0007669"/>
    <property type="project" value="UniProtKB-SubCell"/>
</dbReference>
<reference evidence="18" key="1">
    <citation type="submission" date="2020-11" db="EMBL/GenBank/DDBJ databases">
        <authorList>
            <person name="Tran Van P."/>
        </authorList>
    </citation>
    <scope>NUCLEOTIDE SEQUENCE</scope>
</reference>
<protein>
    <recommendedName>
        <fullName evidence="15">Microsomal glutathione S-transferase 1</fullName>
        <ecNumber evidence="5">2.5.1.18</ecNumber>
    </recommendedName>
</protein>
<organism evidence="18">
    <name type="scientific">Notodromas monacha</name>
    <dbReference type="NCBI Taxonomy" id="399045"/>
    <lineage>
        <taxon>Eukaryota</taxon>
        <taxon>Metazoa</taxon>
        <taxon>Ecdysozoa</taxon>
        <taxon>Arthropoda</taxon>
        <taxon>Crustacea</taxon>
        <taxon>Oligostraca</taxon>
        <taxon>Ostracoda</taxon>
        <taxon>Podocopa</taxon>
        <taxon>Podocopida</taxon>
        <taxon>Cypridocopina</taxon>
        <taxon>Cypridoidea</taxon>
        <taxon>Cyprididae</taxon>
        <taxon>Notodromas</taxon>
    </lineage>
</organism>
<gene>
    <name evidence="18" type="ORF">NMOB1V02_LOCUS11806</name>
</gene>
<dbReference type="GO" id="GO:0004364">
    <property type="term" value="F:glutathione transferase activity"/>
    <property type="evidence" value="ECO:0007669"/>
    <property type="project" value="UniProtKB-EC"/>
</dbReference>
<evidence type="ECO:0000256" key="14">
    <source>
        <dbReference type="ARBA" id="ARBA00038540"/>
    </source>
</evidence>
<evidence type="ECO:0000256" key="15">
    <source>
        <dbReference type="ARBA" id="ARBA00039397"/>
    </source>
</evidence>
<name>A0A7R9C1C4_9CRUS</name>
<keyword evidence="19" id="KW-1185">Reference proteome</keyword>
<evidence type="ECO:0000313" key="18">
    <source>
        <dbReference type="EMBL" id="CAD7284199.1"/>
    </source>
</evidence>
<comment type="function">
    <text evidence="1">Conjugation of reduced glutathione to a wide number of exogenous and endogenous hydrophobic electrophiles.</text>
</comment>
<evidence type="ECO:0000256" key="13">
    <source>
        <dbReference type="ARBA" id="ARBA00023136"/>
    </source>
</evidence>
<keyword evidence="9" id="KW-0256">Endoplasmic reticulum</keyword>
<keyword evidence="6" id="KW-0808">Transferase</keyword>
<keyword evidence="7 17" id="KW-0812">Transmembrane</keyword>
<evidence type="ECO:0000256" key="7">
    <source>
        <dbReference type="ARBA" id="ARBA00022692"/>
    </source>
</evidence>
<evidence type="ECO:0000256" key="6">
    <source>
        <dbReference type="ARBA" id="ARBA00022679"/>
    </source>
</evidence>
<dbReference type="OrthoDB" id="193139at2759"/>
<dbReference type="InterPro" id="IPR040162">
    <property type="entry name" value="MGST1-like"/>
</dbReference>
<keyword evidence="11" id="KW-0007">Acetylation</keyword>
<evidence type="ECO:0000313" key="19">
    <source>
        <dbReference type="Proteomes" id="UP000678499"/>
    </source>
</evidence>
<dbReference type="Gene3D" id="1.20.120.550">
    <property type="entry name" value="Membrane associated eicosanoid/glutathione metabolism-like domain"/>
    <property type="match status" value="1"/>
</dbReference>
<dbReference type="Proteomes" id="UP000678499">
    <property type="component" value="Unassembled WGS sequence"/>
</dbReference>
<evidence type="ECO:0000256" key="17">
    <source>
        <dbReference type="SAM" id="Phobius"/>
    </source>
</evidence>
<keyword evidence="13 17" id="KW-0472">Membrane</keyword>
<feature type="transmembrane region" description="Helical" evidence="17">
    <location>
        <begin position="80"/>
        <end position="97"/>
    </location>
</feature>
<comment type="similarity">
    <text evidence="4">Belongs to the MAPEG family.</text>
</comment>
<evidence type="ECO:0000256" key="10">
    <source>
        <dbReference type="ARBA" id="ARBA00022989"/>
    </source>
</evidence>
<keyword evidence="10 17" id="KW-1133">Transmembrane helix</keyword>
<dbReference type="PANTHER" id="PTHR10689:SF6">
    <property type="entry name" value="MICROSOMAL GLUTATHIONE S-TRANSFERASE 1"/>
    <property type="match status" value="1"/>
</dbReference>
<comment type="catalytic activity">
    <reaction evidence="16">
        <text>RX + glutathione = an S-substituted glutathione + a halide anion + H(+)</text>
        <dbReference type="Rhea" id="RHEA:16437"/>
        <dbReference type="ChEBI" id="CHEBI:15378"/>
        <dbReference type="ChEBI" id="CHEBI:16042"/>
        <dbReference type="ChEBI" id="CHEBI:17792"/>
        <dbReference type="ChEBI" id="CHEBI:57925"/>
        <dbReference type="ChEBI" id="CHEBI:90779"/>
        <dbReference type="EC" id="2.5.1.18"/>
    </reaction>
    <physiologicalReaction direction="left-to-right" evidence="16">
        <dbReference type="Rhea" id="RHEA:16438"/>
    </physiologicalReaction>
</comment>
<keyword evidence="12" id="KW-0496">Mitochondrion</keyword>
<keyword evidence="8" id="KW-1000">Mitochondrion outer membrane</keyword>
<evidence type="ECO:0000256" key="16">
    <source>
        <dbReference type="ARBA" id="ARBA00049385"/>
    </source>
</evidence>
<dbReference type="GO" id="GO:0005789">
    <property type="term" value="C:endoplasmic reticulum membrane"/>
    <property type="evidence" value="ECO:0007669"/>
    <property type="project" value="UniProtKB-SubCell"/>
</dbReference>
<evidence type="ECO:0000256" key="12">
    <source>
        <dbReference type="ARBA" id="ARBA00023128"/>
    </source>
</evidence>
<accession>A0A7R9C1C4</accession>
<evidence type="ECO:0000256" key="9">
    <source>
        <dbReference type="ARBA" id="ARBA00022824"/>
    </source>
</evidence>
<dbReference type="AlphaFoldDB" id="A0A7R9C1C4"/>
<dbReference type="SUPFAM" id="SSF161084">
    <property type="entry name" value="MAPEG domain-like"/>
    <property type="match status" value="1"/>
</dbReference>